<comment type="function">
    <text evidence="4">Acts as a Mg(2+) transporter. Can also transport other divalent cations such as Fe(2+), Sr(2+), Ba(2+), Mn(2+) and Co(2+) but to a much less extent than Mg(2+).</text>
</comment>
<dbReference type="GO" id="GO:0005886">
    <property type="term" value="C:plasma membrane"/>
    <property type="evidence" value="ECO:0007669"/>
    <property type="project" value="UniProtKB-SubCell"/>
</dbReference>
<keyword evidence="2 4" id="KW-1133">Transmembrane helix</keyword>
<dbReference type="InterPro" id="IPR008521">
    <property type="entry name" value="Mg_trans_NIPA"/>
</dbReference>
<organism evidence="5 6">
    <name type="scientific">Pisum sativum</name>
    <name type="common">Garden pea</name>
    <name type="synonym">Lathyrus oleraceus</name>
    <dbReference type="NCBI Taxonomy" id="3888"/>
    <lineage>
        <taxon>Eukaryota</taxon>
        <taxon>Viridiplantae</taxon>
        <taxon>Streptophyta</taxon>
        <taxon>Embryophyta</taxon>
        <taxon>Tracheophyta</taxon>
        <taxon>Spermatophyta</taxon>
        <taxon>Magnoliopsida</taxon>
        <taxon>eudicotyledons</taxon>
        <taxon>Gunneridae</taxon>
        <taxon>Pentapetalae</taxon>
        <taxon>rosids</taxon>
        <taxon>fabids</taxon>
        <taxon>Fabales</taxon>
        <taxon>Fabaceae</taxon>
        <taxon>Papilionoideae</taxon>
        <taxon>50 kb inversion clade</taxon>
        <taxon>NPAAA clade</taxon>
        <taxon>Hologalegina</taxon>
        <taxon>IRL clade</taxon>
        <taxon>Fabeae</taxon>
        <taxon>Lathyrus</taxon>
    </lineage>
</organism>
<feature type="transmembrane region" description="Helical" evidence="4">
    <location>
        <begin position="127"/>
        <end position="146"/>
    </location>
</feature>
<comment type="subunit">
    <text evidence="4">Homodimer.</text>
</comment>
<gene>
    <name evidence="5" type="ORF">KIW84_073983</name>
</gene>
<evidence type="ECO:0000313" key="5">
    <source>
        <dbReference type="EMBL" id="KAI5388102.1"/>
    </source>
</evidence>
<keyword evidence="6" id="KW-1185">Reference proteome</keyword>
<keyword evidence="4" id="KW-0813">Transport</keyword>
<dbReference type="AlphaFoldDB" id="A0A9D4ZWA0"/>
<evidence type="ECO:0000256" key="2">
    <source>
        <dbReference type="ARBA" id="ARBA00022989"/>
    </source>
</evidence>
<feature type="transmembrane region" description="Helical" evidence="4">
    <location>
        <begin position="86"/>
        <end position="106"/>
    </location>
</feature>
<comment type="similarity">
    <text evidence="4">Belongs to the NIPA (TC 2.A.7) family.</text>
</comment>
<keyword evidence="4" id="KW-0406">Ion transport</keyword>
<protein>
    <recommendedName>
        <fullName evidence="4">Probable magnesium transporter</fullName>
    </recommendedName>
</protein>
<feature type="transmembrane region" description="Helical" evidence="4">
    <location>
        <begin position="184"/>
        <end position="205"/>
    </location>
</feature>
<sequence>MQQFDPSFADHLVVESKIVRKNEDDRFRLYMKSSFIPNPSTICYQSIKVLVATAFIVLGNVFLVAFGNHQSPVYTPEQLTEKYTNVAFLLYLLALIVIVVLNHSVYKRGELLIAVSGHELKPFWSMLLPFSYAVVSGAIGSCSVLLNPENLTKFLKGAVVIDITAFVDQDHPFVEVWNPVSEAFAAYLVAKDLVAVANSFAVAIVQAEIESVASIAAVALVVVTAVLEMVTNLMHLVVIAAELEPSIAVTRAQSVGLSACLNWQIEVQGPAAAIEQMFGSWKAAACQIAEKIVTDLIVAGSAYLEFPIPKEEMYPSALPGCLFTMTLREVNHTSSCSWLCWTIYTRRLPCSSHEPLSQSLSQGQGSFVFKVWCIVFLVRAVSDKQSIMLDCWRTLWTWLGRAKEKRLMVHGQDNMVCTMGLACNGRNQEKSTTNMKIG</sequence>
<comment type="caution">
    <text evidence="5">The sequence shown here is derived from an EMBL/GenBank/DDBJ whole genome shotgun (WGS) entry which is preliminary data.</text>
</comment>
<feature type="transmembrane region" description="Helical" evidence="4">
    <location>
        <begin position="217"/>
        <end position="241"/>
    </location>
</feature>
<keyword evidence="1 4" id="KW-0812">Transmembrane</keyword>
<dbReference type="PANTHER" id="PTHR12570:SF9">
    <property type="entry name" value="MAGNESIUM TRANSPORTER NIPA8-RELATED"/>
    <property type="match status" value="1"/>
</dbReference>
<name>A0A9D4ZWA0_PEA</name>
<evidence type="ECO:0000256" key="3">
    <source>
        <dbReference type="ARBA" id="ARBA00023136"/>
    </source>
</evidence>
<accession>A0A9D4ZWA0</accession>
<evidence type="ECO:0000313" key="6">
    <source>
        <dbReference type="Proteomes" id="UP001058974"/>
    </source>
</evidence>
<keyword evidence="3 4" id="KW-0472">Membrane</keyword>
<dbReference type="PANTHER" id="PTHR12570">
    <property type="match status" value="1"/>
</dbReference>
<comment type="caution">
    <text evidence="4">Lacks conserved residue(s) required for the propagation of feature annotation.</text>
</comment>
<dbReference type="Proteomes" id="UP001058974">
    <property type="component" value="Chromosome 7"/>
</dbReference>
<keyword evidence="4" id="KW-0460">Magnesium</keyword>
<comment type="subcellular location">
    <subcellularLocation>
        <location evidence="4">Cell membrane</location>
        <topology evidence="4">Multi-pass membrane protein</topology>
    </subcellularLocation>
    <subcellularLocation>
        <location evidence="4">Early endosome</location>
    </subcellularLocation>
</comment>
<reference evidence="5 6" key="1">
    <citation type="journal article" date="2022" name="Nat. Genet.">
        <title>Improved pea reference genome and pan-genome highlight genomic features and evolutionary characteristics.</title>
        <authorList>
            <person name="Yang T."/>
            <person name="Liu R."/>
            <person name="Luo Y."/>
            <person name="Hu S."/>
            <person name="Wang D."/>
            <person name="Wang C."/>
            <person name="Pandey M.K."/>
            <person name="Ge S."/>
            <person name="Xu Q."/>
            <person name="Li N."/>
            <person name="Li G."/>
            <person name="Huang Y."/>
            <person name="Saxena R.K."/>
            <person name="Ji Y."/>
            <person name="Li M."/>
            <person name="Yan X."/>
            <person name="He Y."/>
            <person name="Liu Y."/>
            <person name="Wang X."/>
            <person name="Xiang C."/>
            <person name="Varshney R.K."/>
            <person name="Ding H."/>
            <person name="Gao S."/>
            <person name="Zong X."/>
        </authorList>
    </citation>
    <scope>NUCLEOTIDE SEQUENCE [LARGE SCALE GENOMIC DNA]</scope>
    <source>
        <strain evidence="5 6">cv. Zhongwan 6</strain>
    </source>
</reference>
<keyword evidence="4" id="KW-1003">Cell membrane</keyword>
<dbReference type="GO" id="GO:0005769">
    <property type="term" value="C:early endosome"/>
    <property type="evidence" value="ECO:0007669"/>
    <property type="project" value="UniProtKB-SubCell"/>
</dbReference>
<evidence type="ECO:0000256" key="1">
    <source>
        <dbReference type="ARBA" id="ARBA00022692"/>
    </source>
</evidence>
<dbReference type="GO" id="GO:0015095">
    <property type="term" value="F:magnesium ion transmembrane transporter activity"/>
    <property type="evidence" value="ECO:0007669"/>
    <property type="project" value="UniProtKB-UniRule"/>
</dbReference>
<dbReference type="EMBL" id="JAMSHJ010000007">
    <property type="protein sequence ID" value="KAI5388102.1"/>
    <property type="molecule type" value="Genomic_DNA"/>
</dbReference>
<dbReference type="Gramene" id="Psat07G0398300-T1">
    <property type="protein sequence ID" value="KAI5388102.1"/>
    <property type="gene ID" value="KIW84_073983"/>
</dbReference>
<proteinExistence type="inferred from homology"/>
<feature type="transmembrane region" description="Helical" evidence="4">
    <location>
        <begin position="49"/>
        <end position="66"/>
    </location>
</feature>
<keyword evidence="4" id="KW-0967">Endosome</keyword>
<evidence type="ECO:0000256" key="4">
    <source>
        <dbReference type="RuleBase" id="RU363078"/>
    </source>
</evidence>